<keyword evidence="2" id="KW-0326">Glycosidase</keyword>
<dbReference type="SUPFAM" id="SSF53756">
    <property type="entry name" value="UDP-Glycosyltransferase/glycogen phosphorylase"/>
    <property type="match status" value="1"/>
</dbReference>
<dbReference type="GO" id="GO:0006047">
    <property type="term" value="P:UDP-N-acetylglucosamine metabolic process"/>
    <property type="evidence" value="ECO:0007669"/>
    <property type="project" value="InterPro"/>
</dbReference>
<sequence>MTPRKIWVLTSSRADYGLLYWLLREIDEDPALELMLVASGSHLSTEFGSTVSEIERDGFRLHRRLEILLASDSRNAMTKAMGLALLSVGDALVEDRPDLVVLLGDRFEIVPVALAAVTHGITLAHLHGGETSRGALDEYYRHAVTKLANLHFPATEVYRRRILQMGEDPGRVFVHGAPGIDHLYRSRTPTRAVLARALDMPLDRPTALVTYHPVTAGTGEDVEALIAALSRFEDLDVLVCKANADCHGRSINARLARWCAERPEARRLVDSLGQRLYHGCLEHMDVLVGNSSSGLIEAPSFRRPVVNVGKRQDGRLKAANVINVEASEEAIAKGIETALSETFKRSLGALSNPYDPFEDGAASRRIKNTLKRVKLDAGIREKWFFDIDEVSPLGGTSSPTKGLMG</sequence>
<dbReference type="EMBL" id="CP098827">
    <property type="protein sequence ID" value="XBO69435.1"/>
    <property type="molecule type" value="Genomic_DNA"/>
</dbReference>
<proteinExistence type="predicted"/>
<dbReference type="InterPro" id="IPR003331">
    <property type="entry name" value="UDP_GlcNAc_Epimerase_2_dom"/>
</dbReference>
<dbReference type="Gene3D" id="3.40.50.2000">
    <property type="entry name" value="Glycogen Phosphorylase B"/>
    <property type="match status" value="2"/>
</dbReference>
<gene>
    <name evidence="2" type="primary">neuC</name>
    <name evidence="2" type="ORF">NFG58_12435</name>
</gene>
<dbReference type="RefSeq" id="WP_124803734.1">
    <property type="nucleotide sequence ID" value="NZ_CP098827.1"/>
</dbReference>
<dbReference type="InterPro" id="IPR020004">
    <property type="entry name" value="UDP-GlcNAc_Epase"/>
</dbReference>
<dbReference type="AlphaFoldDB" id="A0AAU7KD70"/>
<dbReference type="GO" id="GO:0004553">
    <property type="term" value="F:hydrolase activity, hydrolyzing O-glycosyl compounds"/>
    <property type="evidence" value="ECO:0007669"/>
    <property type="project" value="InterPro"/>
</dbReference>
<dbReference type="CDD" id="cd03786">
    <property type="entry name" value="GTB_UDP-GlcNAc_2-Epimerase"/>
    <property type="match status" value="1"/>
</dbReference>
<organism evidence="2">
    <name type="scientific">Halomonas sp. RT37</name>
    <dbReference type="NCBI Taxonomy" id="2950872"/>
    <lineage>
        <taxon>Bacteria</taxon>
        <taxon>Pseudomonadati</taxon>
        <taxon>Pseudomonadota</taxon>
        <taxon>Gammaproteobacteria</taxon>
        <taxon>Oceanospirillales</taxon>
        <taxon>Halomonadaceae</taxon>
        <taxon>Halomonas</taxon>
    </lineage>
</organism>
<dbReference type="PANTHER" id="PTHR43174">
    <property type="entry name" value="UDP-N-ACETYLGLUCOSAMINE 2-EPIMERASE"/>
    <property type="match status" value="1"/>
</dbReference>
<protein>
    <submittedName>
        <fullName evidence="2">UDP-N-acetylglucosamine 2-epimerase</fullName>
        <ecNumber evidence="2">3.2.1.183</ecNumber>
    </submittedName>
</protein>
<dbReference type="PANTHER" id="PTHR43174:SF3">
    <property type="entry name" value="UDP-N-ACETYLGLUCOSAMINE 2-EPIMERASE"/>
    <property type="match status" value="1"/>
</dbReference>
<reference evidence="2" key="1">
    <citation type="submission" date="2022-06" db="EMBL/GenBank/DDBJ databases">
        <title>A novel DMS-producing enzyme.</title>
        <authorList>
            <person name="Zhang Y."/>
        </authorList>
    </citation>
    <scope>NUCLEOTIDE SEQUENCE</scope>
    <source>
        <strain evidence="2">RT37</strain>
    </source>
</reference>
<dbReference type="InterPro" id="IPR029767">
    <property type="entry name" value="WecB-like"/>
</dbReference>
<dbReference type="EC" id="3.2.1.183" evidence="2"/>
<dbReference type="NCBIfam" id="TIGR03568">
    <property type="entry name" value="NeuC_NnaA"/>
    <property type="match status" value="1"/>
</dbReference>
<evidence type="ECO:0000313" key="2">
    <source>
        <dbReference type="EMBL" id="XBO69435.1"/>
    </source>
</evidence>
<feature type="domain" description="UDP-N-acetylglucosamine 2-epimerase" evidence="1">
    <location>
        <begin position="24"/>
        <end position="371"/>
    </location>
</feature>
<evidence type="ECO:0000259" key="1">
    <source>
        <dbReference type="Pfam" id="PF02350"/>
    </source>
</evidence>
<name>A0AAU7KD70_9GAMM</name>
<dbReference type="Pfam" id="PF02350">
    <property type="entry name" value="Epimerase_2"/>
    <property type="match status" value="1"/>
</dbReference>
<accession>A0AAU7KD70</accession>
<keyword evidence="2" id="KW-0378">Hydrolase</keyword>